<organism evidence="5 6">
    <name type="scientific">Neofusicoccum ribis</name>
    <dbReference type="NCBI Taxonomy" id="45134"/>
    <lineage>
        <taxon>Eukaryota</taxon>
        <taxon>Fungi</taxon>
        <taxon>Dikarya</taxon>
        <taxon>Ascomycota</taxon>
        <taxon>Pezizomycotina</taxon>
        <taxon>Dothideomycetes</taxon>
        <taxon>Dothideomycetes incertae sedis</taxon>
        <taxon>Botryosphaeriales</taxon>
        <taxon>Botryosphaeriaceae</taxon>
        <taxon>Neofusicoccum</taxon>
    </lineage>
</organism>
<dbReference type="InterPro" id="IPR011043">
    <property type="entry name" value="Gal_Oxase/kelch_b-propeller"/>
</dbReference>
<keyword evidence="2" id="KW-0408">Iron</keyword>
<evidence type="ECO:0000256" key="1">
    <source>
        <dbReference type="ARBA" id="ARBA00022737"/>
    </source>
</evidence>
<keyword evidence="1" id="KW-0677">Repeat</keyword>
<protein>
    <recommendedName>
        <fullName evidence="7">Kelch repeat protein</fullName>
    </recommendedName>
</protein>
<keyword evidence="4" id="KW-1133">Transmembrane helix</keyword>
<dbReference type="InterPro" id="IPR015915">
    <property type="entry name" value="Kelch-typ_b-propeller"/>
</dbReference>
<dbReference type="PANTHER" id="PTHR47435">
    <property type="entry name" value="KELCH REPEAT PROTEIN (AFU_ORTHOLOGUE AFUA_5G12780)"/>
    <property type="match status" value="1"/>
</dbReference>
<evidence type="ECO:0000256" key="4">
    <source>
        <dbReference type="SAM" id="Phobius"/>
    </source>
</evidence>
<comment type="caution">
    <text evidence="5">The sequence shown here is derived from an EMBL/GenBank/DDBJ whole genome shotgun (WGS) entry which is preliminary data.</text>
</comment>
<feature type="region of interest" description="Disordered" evidence="3">
    <location>
        <begin position="503"/>
        <end position="551"/>
    </location>
</feature>
<keyword evidence="6" id="KW-1185">Reference proteome</keyword>
<reference evidence="5 6" key="1">
    <citation type="submission" date="2024-02" db="EMBL/GenBank/DDBJ databases">
        <title>De novo assembly and annotation of 12 fungi associated with fruit tree decline syndrome in Ontario, Canada.</title>
        <authorList>
            <person name="Sulman M."/>
            <person name="Ellouze W."/>
            <person name="Ilyukhin E."/>
        </authorList>
    </citation>
    <scope>NUCLEOTIDE SEQUENCE [LARGE SCALE GENOMIC DNA]</scope>
    <source>
        <strain evidence="5 6">M1-105</strain>
    </source>
</reference>
<evidence type="ECO:0000256" key="2">
    <source>
        <dbReference type="ARBA" id="ARBA00023004"/>
    </source>
</evidence>
<sequence>MIGRRGNDIHSLQLDQKLASGARFKRRFYHGSFISDNKLYIDGGEETGSVDGDNLINRLNSTLAIDLTKPFNTSRGNGPEVQAIDKGSCPLLNYVNFWVDPSGAAYAYGGEWSSLGEASNDPLPAESLWTFKPSETGGKWTSVDLSADQTWSSLTRPAKGLSAYGASGGFNLGGISSSHTSPKTSGLSGDIPDPGLQFFDFDSRNWTNSTTEYSNTGTAVYGGMVYVPTWGSSGLLVAMGGQEAVSLSSFTENENLLSMDSVAVFDVAGAKWYHQPVSGDVPSDRDRFCVVGVQDSSNSTYALNRGLFNEGYAVENSKRDEVFVLSLPSFTWSKADYNSSDPRIYHTCHGVGRYLLSIGGVDPSKTSSDEAFADDDLYEQGIKVFDMTTMQWLDEFKADGASYQKPVVVSSRIAATPAPTSWADDQLRQLFEKSDIETATPAAQQSSGSSRISAGAIVGAAVGGFAGVAIICLLMFFWRKRMLGARKNTSGGVRPSELSAVEAAKHEMPGDSEQPAELGDAGTQKPAELSTTFDHHELAGSEPFVERHEMA</sequence>
<feature type="compositionally biased region" description="Basic and acidic residues" evidence="3">
    <location>
        <begin position="533"/>
        <end position="551"/>
    </location>
</feature>
<proteinExistence type="predicted"/>
<feature type="transmembrane region" description="Helical" evidence="4">
    <location>
        <begin position="454"/>
        <end position="478"/>
    </location>
</feature>
<evidence type="ECO:0000256" key="3">
    <source>
        <dbReference type="SAM" id="MobiDB-lite"/>
    </source>
</evidence>
<evidence type="ECO:0008006" key="7">
    <source>
        <dbReference type="Google" id="ProtNLM"/>
    </source>
</evidence>
<dbReference type="Proteomes" id="UP001521116">
    <property type="component" value="Unassembled WGS sequence"/>
</dbReference>
<evidence type="ECO:0000313" key="6">
    <source>
        <dbReference type="Proteomes" id="UP001521116"/>
    </source>
</evidence>
<name>A0ABR3SRM2_9PEZI</name>
<gene>
    <name evidence="5" type="ORF">SLS56_006380</name>
</gene>
<dbReference type="SUPFAM" id="SSF50965">
    <property type="entry name" value="Galactose oxidase, central domain"/>
    <property type="match status" value="1"/>
</dbReference>
<dbReference type="EMBL" id="JAJVDC020000072">
    <property type="protein sequence ID" value="KAL1627555.1"/>
    <property type="molecule type" value="Genomic_DNA"/>
</dbReference>
<dbReference type="Gene3D" id="2.120.10.80">
    <property type="entry name" value="Kelch-type beta propeller"/>
    <property type="match status" value="1"/>
</dbReference>
<keyword evidence="4" id="KW-0472">Membrane</keyword>
<evidence type="ECO:0000313" key="5">
    <source>
        <dbReference type="EMBL" id="KAL1627555.1"/>
    </source>
</evidence>
<accession>A0ABR3SRM2</accession>
<keyword evidence="4" id="KW-0812">Transmembrane</keyword>
<dbReference type="PANTHER" id="PTHR47435:SF4">
    <property type="entry name" value="KELCH REPEAT PROTEIN (AFU_ORTHOLOGUE AFUA_5G12780)"/>
    <property type="match status" value="1"/>
</dbReference>